<name>A0A401R1R7_STRNR</name>
<protein>
    <submittedName>
        <fullName evidence="1">Uncharacterized protein</fullName>
    </submittedName>
</protein>
<proteinExistence type="predicted"/>
<dbReference type="Proteomes" id="UP000288351">
    <property type="component" value="Unassembled WGS sequence"/>
</dbReference>
<evidence type="ECO:0000313" key="2">
    <source>
        <dbReference type="Proteomes" id="UP000288351"/>
    </source>
</evidence>
<organism evidence="1 2">
    <name type="scientific">Streptomyces noursei</name>
    <name type="common">Streptomyces albulus</name>
    <dbReference type="NCBI Taxonomy" id="1971"/>
    <lineage>
        <taxon>Bacteria</taxon>
        <taxon>Bacillati</taxon>
        <taxon>Actinomycetota</taxon>
        <taxon>Actinomycetes</taxon>
        <taxon>Kitasatosporales</taxon>
        <taxon>Streptomycetaceae</taxon>
        <taxon>Streptomyces</taxon>
    </lineage>
</organism>
<gene>
    <name evidence="1" type="ORF">SALB_04302</name>
</gene>
<dbReference type="EMBL" id="BHXC01000006">
    <property type="protein sequence ID" value="GCB91567.1"/>
    <property type="molecule type" value="Genomic_DNA"/>
</dbReference>
<sequence>MPRMRNPNSPHSRFRDQIVLPLVHELPIPDMPEGREWTDFERALWADLWCTSQAYVWDDSTEHAVATLVVYWSAILSGTASNTQHMEYRHLSESLGLTPKGMKTLGWVIADE</sequence>
<reference evidence="1 2" key="1">
    <citation type="journal article" date="2019" name="Microbiol. Resour. Announc.">
        <title>Draft Genome Sequence of the Most Traditional epsilon-Poly-l-Lysine Producer, Streptomyces albulus NBRC14147.</title>
        <authorList>
            <person name="Yamanaka K."/>
            <person name="Hamano Y."/>
        </authorList>
    </citation>
    <scope>NUCLEOTIDE SEQUENCE [LARGE SCALE GENOMIC DNA]</scope>
    <source>
        <strain evidence="1 2">NBRC 14147</strain>
    </source>
</reference>
<comment type="caution">
    <text evidence="1">The sequence shown here is derived from an EMBL/GenBank/DDBJ whole genome shotgun (WGS) entry which is preliminary data.</text>
</comment>
<evidence type="ECO:0000313" key="1">
    <source>
        <dbReference type="EMBL" id="GCB91567.1"/>
    </source>
</evidence>
<accession>A0A401R1R7</accession>
<dbReference type="AlphaFoldDB" id="A0A401R1R7"/>